<keyword evidence="2" id="KW-1185">Reference proteome</keyword>
<dbReference type="EMBL" id="OR613467">
    <property type="protein sequence ID" value="WNT44329.1"/>
    <property type="molecule type" value="Genomic_DNA"/>
</dbReference>
<gene>
    <name evidence="1" type="primary">9</name>
    <name evidence="1" type="ORF">SEA_MABODAMACA_9</name>
</gene>
<name>A0AA96NFI1_9CAUD</name>
<accession>A0AA96NFI1</accession>
<dbReference type="Proteomes" id="UP001305869">
    <property type="component" value="Segment"/>
</dbReference>
<proteinExistence type="predicted"/>
<evidence type="ECO:0000313" key="2">
    <source>
        <dbReference type="Proteomes" id="UP001305869"/>
    </source>
</evidence>
<protein>
    <submittedName>
        <fullName evidence="1">Head-to-tail stopper</fullName>
    </submittedName>
</protein>
<reference evidence="1 2" key="1">
    <citation type="submission" date="2023-09" db="EMBL/GenBank/DDBJ databases">
        <authorList>
            <person name="Astacio K.C."/>
            <person name="Barreto J.C."/>
            <person name="Colon C.A."/>
            <person name="Dejesus A.I."/>
            <person name="Gragirenes D.A."/>
            <person name="Navarro A."/>
            <person name="Negron R.A."/>
            <person name="Nunez P.S."/>
            <person name="Ortiz C.A."/>
            <person name="Ortiz A.Y."/>
            <person name="Roman V.A."/>
            <person name="Sanchez M.A."/>
            <person name="Serrano K.M."/>
            <person name="Klyczek K."/>
            <person name="Ko C."/>
            <person name="Russell D.A."/>
            <person name="Jacobs-Sera D."/>
            <person name="Hatfull G.F."/>
        </authorList>
    </citation>
    <scope>NUCLEOTIDE SEQUENCE [LARGE SCALE GENOMIC DNA]</scope>
</reference>
<organism evidence="1 2">
    <name type="scientific">Microbacterium phage Mabodamaca</name>
    <dbReference type="NCBI Taxonomy" id="3078574"/>
    <lineage>
        <taxon>Viruses</taxon>
        <taxon>Duplodnaviria</taxon>
        <taxon>Heunggongvirae</taxon>
        <taxon>Uroviricota</taxon>
        <taxon>Caudoviricetes</taxon>
        <taxon>Casidaviridae</taxon>
        <taxon>Mabodamacavirus</taxon>
        <taxon>Mabodamacavirus mabodamaca</taxon>
    </lineage>
</organism>
<evidence type="ECO:0000313" key="1">
    <source>
        <dbReference type="EMBL" id="WNT44329.1"/>
    </source>
</evidence>
<sequence>MLTSYSSRRERLLIIKGVPALDSYKEPTGTYEYDPDTAEPLWRASLSRGSSTANATTGSRVVEGITITDGEAVLIVLGRFELTPELYRIKAEDGIWTPMGDPVTRYPIASGMHSVVKMEKTESRRV</sequence>